<name>A0ABS9KAZ1_9BACT</name>
<dbReference type="RefSeq" id="WP_237852837.1">
    <property type="nucleotide sequence ID" value="NZ_JAKLWS010000004.1"/>
</dbReference>
<evidence type="ECO:0000313" key="1">
    <source>
        <dbReference type="EMBL" id="MCG2587993.1"/>
    </source>
</evidence>
<sequence>MIEHYISNKTITFLPLLALVSLFFFSSCSDSGNGPEELQSEIQAETVMDLHAPSLRDNPDARFVLFSFRSGQTVDIADSASTSWDVGFRGTEIILNSGISGPGEAGLVRLDVAFDQVTIAPSEGYEADGETLAMADWYTYTGMNEPMRAVFPNENETYVLRTADGNHYVKFDIISYYKGNPDTSTEAFANLQRRPASPFYTFDYVIQLEEGLRDLQ</sequence>
<gene>
    <name evidence="1" type="ORF">L6773_05420</name>
</gene>
<keyword evidence="2" id="KW-1185">Reference proteome</keyword>
<accession>A0ABS9KAZ1</accession>
<dbReference type="CDD" id="cd12105">
    <property type="entry name" value="HmuY"/>
    <property type="match status" value="1"/>
</dbReference>
<dbReference type="Proteomes" id="UP001165366">
    <property type="component" value="Unassembled WGS sequence"/>
</dbReference>
<evidence type="ECO:0000313" key="2">
    <source>
        <dbReference type="Proteomes" id="UP001165366"/>
    </source>
</evidence>
<dbReference type="InterPro" id="IPR025921">
    <property type="entry name" value="HmuY"/>
</dbReference>
<protein>
    <submittedName>
        <fullName evidence="1">HmuY family protein</fullName>
    </submittedName>
</protein>
<comment type="caution">
    <text evidence="1">The sequence shown here is derived from an EMBL/GenBank/DDBJ whole genome shotgun (WGS) entry which is preliminary data.</text>
</comment>
<reference evidence="1" key="2">
    <citation type="submission" date="2024-05" db="EMBL/GenBank/DDBJ databases">
        <title>Rhodohalobacter halophilus gen. nov., sp. nov., a moderately halophilic member of the family Balneolaceae.</title>
        <authorList>
            <person name="Xia J."/>
        </authorList>
    </citation>
    <scope>NUCLEOTIDE SEQUENCE</scope>
    <source>
        <strain evidence="1">WB101</strain>
    </source>
</reference>
<dbReference type="Pfam" id="PF14064">
    <property type="entry name" value="HmuY"/>
    <property type="match status" value="1"/>
</dbReference>
<proteinExistence type="predicted"/>
<organism evidence="1 2">
    <name type="scientific">Rhodohalobacter sulfatireducens</name>
    <dbReference type="NCBI Taxonomy" id="2911366"/>
    <lineage>
        <taxon>Bacteria</taxon>
        <taxon>Pseudomonadati</taxon>
        <taxon>Balneolota</taxon>
        <taxon>Balneolia</taxon>
        <taxon>Balneolales</taxon>
        <taxon>Balneolaceae</taxon>
        <taxon>Rhodohalobacter</taxon>
    </lineage>
</organism>
<reference evidence="1" key="1">
    <citation type="submission" date="2022-01" db="EMBL/GenBank/DDBJ databases">
        <authorList>
            <person name="Wang Y."/>
        </authorList>
    </citation>
    <scope>NUCLEOTIDE SEQUENCE</scope>
    <source>
        <strain evidence="1">WB101</strain>
    </source>
</reference>
<dbReference type="EMBL" id="JAKLWS010000004">
    <property type="protein sequence ID" value="MCG2587993.1"/>
    <property type="molecule type" value="Genomic_DNA"/>
</dbReference>